<evidence type="ECO:0000256" key="2">
    <source>
        <dbReference type="ARBA" id="ARBA00022692"/>
    </source>
</evidence>
<keyword evidence="4" id="KW-0472">Membrane</keyword>
<dbReference type="Pfam" id="PF26178">
    <property type="entry name" value="PI-PLC_cat"/>
    <property type="match status" value="1"/>
</dbReference>
<accession>A0A1A3CW10</accession>
<dbReference type="PANTHER" id="PTHR35518:SF2">
    <property type="entry name" value="MAINTENANCE OF TELOMERE CAPPING PROTEIN 6"/>
    <property type="match status" value="1"/>
</dbReference>
<gene>
    <name evidence="6" type="ORF">A9X01_12155</name>
</gene>
<dbReference type="PROSITE" id="PS50007">
    <property type="entry name" value="PIPLC_X_DOMAIN"/>
    <property type="match status" value="1"/>
</dbReference>
<dbReference type="InterPro" id="IPR051008">
    <property type="entry name" value="Telomere_Capping_Maintenance"/>
</dbReference>
<evidence type="ECO:0000256" key="3">
    <source>
        <dbReference type="ARBA" id="ARBA00022989"/>
    </source>
</evidence>
<dbReference type="Proteomes" id="UP000093795">
    <property type="component" value="Unassembled WGS sequence"/>
</dbReference>
<dbReference type="GO" id="GO:0006629">
    <property type="term" value="P:lipid metabolic process"/>
    <property type="evidence" value="ECO:0007669"/>
    <property type="project" value="InterPro"/>
</dbReference>
<feature type="signal peptide" evidence="5">
    <location>
        <begin position="1"/>
        <end position="24"/>
    </location>
</feature>
<dbReference type="SUPFAM" id="SSF51695">
    <property type="entry name" value="PLC-like phosphodiesterases"/>
    <property type="match status" value="1"/>
</dbReference>
<dbReference type="AlphaFoldDB" id="A0A1A3CW10"/>
<dbReference type="SUPFAM" id="SSF56436">
    <property type="entry name" value="C-type lectin-like"/>
    <property type="match status" value="1"/>
</dbReference>
<dbReference type="RefSeq" id="WP_065119357.1">
    <property type="nucleotide sequence ID" value="NZ_LZKQ01000042.1"/>
</dbReference>
<proteinExistence type="predicted"/>
<dbReference type="GO" id="GO:0016020">
    <property type="term" value="C:membrane"/>
    <property type="evidence" value="ECO:0007669"/>
    <property type="project" value="UniProtKB-SubCell"/>
</dbReference>
<feature type="chain" id="PRO_5039341403" description="C-type lectin domain-containing protein" evidence="5">
    <location>
        <begin position="25"/>
        <end position="484"/>
    </location>
</feature>
<comment type="subcellular location">
    <subcellularLocation>
        <location evidence="1">Membrane</location>
    </subcellularLocation>
</comment>
<evidence type="ECO:0000313" key="6">
    <source>
        <dbReference type="EMBL" id="OBI90246.1"/>
    </source>
</evidence>
<sequence>MPSARWIKCAVVVFAFMLALTSGAPVTADVNEVPTPPSPTAPCNAISPFAFPCSGTGKFADAVAAECRRVGVSDNLCLVPLAHKVTQAATAAYLQSWVHRTAQFQYALGDSVPFSEAQWLGTHNSFNSLANQFTPSHADSNQQLSMPQQLDIDVRSIELDLHYIPQLGQLGRPGVTVCHGRPPEQANLGCTTEPLFSKVLPTITDWLNTHPNEVVLIMIEDQLKDATAYASALNTMETALRRPNGTSLIYHPAPADIGPSGCAAFPRNISRNDVRTAGAQVVLVSDCSPGLGTAVFSWEGEEVQSGSTFDYQQFPKCDATYGPAVYANNIVRYFEDSTFISALVNPTRPPNNPAALTPTKVQAMTFCGVNLFGLDQLLPEDGRIQGTLWSWAPDEPRAGAGSCTLQGTDGRWVAAPCTDAHPAACVSGTGTWSVTAPVQFANAAAACTGMGLTFGLPRTGIQNSRLWAASGPGGGAWVQYMISP</sequence>
<keyword evidence="5" id="KW-0732">Signal</keyword>
<comment type="caution">
    <text evidence="6">The sequence shown here is derived from an EMBL/GenBank/DDBJ whole genome shotgun (WGS) entry which is preliminary data.</text>
</comment>
<dbReference type="GO" id="GO:0008081">
    <property type="term" value="F:phosphoric diester hydrolase activity"/>
    <property type="evidence" value="ECO:0007669"/>
    <property type="project" value="InterPro"/>
</dbReference>
<dbReference type="STRING" id="1790.A5645_10765"/>
<evidence type="ECO:0000313" key="7">
    <source>
        <dbReference type="Proteomes" id="UP000093795"/>
    </source>
</evidence>
<keyword evidence="2" id="KW-0812">Transmembrane</keyword>
<name>A0A1A3CW10_MYCAS</name>
<organism evidence="6 7">
    <name type="scientific">Mycobacterium asiaticum</name>
    <dbReference type="NCBI Taxonomy" id="1790"/>
    <lineage>
        <taxon>Bacteria</taxon>
        <taxon>Bacillati</taxon>
        <taxon>Actinomycetota</taxon>
        <taxon>Actinomycetes</taxon>
        <taxon>Mycobacteriales</taxon>
        <taxon>Mycobacteriaceae</taxon>
        <taxon>Mycobacterium</taxon>
    </lineage>
</organism>
<evidence type="ECO:0000256" key="4">
    <source>
        <dbReference type="ARBA" id="ARBA00023136"/>
    </source>
</evidence>
<dbReference type="InterPro" id="IPR016187">
    <property type="entry name" value="CTDL_fold"/>
</dbReference>
<evidence type="ECO:0000256" key="5">
    <source>
        <dbReference type="SAM" id="SignalP"/>
    </source>
</evidence>
<dbReference type="PANTHER" id="PTHR35518">
    <property type="entry name" value="MAINTENANCE OF TELOMOERE CAPPING"/>
    <property type="match status" value="1"/>
</dbReference>
<dbReference type="eggNOG" id="ENOG5032YHY">
    <property type="taxonomic scope" value="Bacteria"/>
</dbReference>
<dbReference type="OrthoDB" id="195526at2"/>
<evidence type="ECO:0008006" key="8">
    <source>
        <dbReference type="Google" id="ProtNLM"/>
    </source>
</evidence>
<protein>
    <recommendedName>
        <fullName evidence="8">C-type lectin domain-containing protein</fullName>
    </recommendedName>
</protein>
<dbReference type="EMBL" id="LZKQ01000042">
    <property type="protein sequence ID" value="OBI90246.1"/>
    <property type="molecule type" value="Genomic_DNA"/>
</dbReference>
<evidence type="ECO:0000256" key="1">
    <source>
        <dbReference type="ARBA" id="ARBA00004370"/>
    </source>
</evidence>
<reference evidence="6 7" key="1">
    <citation type="submission" date="2016-06" db="EMBL/GenBank/DDBJ databases">
        <authorList>
            <person name="Kjaerup R.B."/>
            <person name="Dalgaard T.S."/>
            <person name="Juul-Madsen H.R."/>
        </authorList>
    </citation>
    <scope>NUCLEOTIDE SEQUENCE [LARGE SCALE GENOMIC DNA]</scope>
    <source>
        <strain evidence="6 7">1081914.2</strain>
    </source>
</reference>
<dbReference type="Gene3D" id="3.20.20.190">
    <property type="entry name" value="Phosphatidylinositol (PI) phosphodiesterase"/>
    <property type="match status" value="1"/>
</dbReference>
<dbReference type="InterPro" id="IPR017946">
    <property type="entry name" value="PLC-like_Pdiesterase_TIM-brl"/>
</dbReference>
<keyword evidence="3" id="KW-1133">Transmembrane helix</keyword>